<reference evidence="2 3" key="1">
    <citation type="submission" date="2019-03" db="EMBL/GenBank/DDBJ databases">
        <title>Genomic Encyclopedia of Type Strains, Phase III (KMG-III): the genomes of soil and plant-associated and newly described type strains.</title>
        <authorList>
            <person name="Whitman W."/>
        </authorList>
    </citation>
    <scope>NUCLEOTIDE SEQUENCE [LARGE SCALE GENOMIC DNA]</scope>
    <source>
        <strain evidence="2 3">VKM Ac-2527</strain>
    </source>
</reference>
<dbReference type="InterPro" id="IPR009959">
    <property type="entry name" value="Cyclase_SnoaL-like"/>
</dbReference>
<proteinExistence type="predicted"/>
<dbReference type="PANTHER" id="PTHR38436:SF1">
    <property type="entry name" value="ESTER CYCLASE"/>
    <property type="match status" value="1"/>
</dbReference>
<dbReference type="InterPro" id="IPR037401">
    <property type="entry name" value="SnoaL-like"/>
</dbReference>
<dbReference type="Pfam" id="PF12680">
    <property type="entry name" value="SnoaL_2"/>
    <property type="match status" value="1"/>
</dbReference>
<gene>
    <name evidence="2" type="ORF">EV643_110186</name>
</gene>
<dbReference type="Gene3D" id="3.40.50.720">
    <property type="entry name" value="NAD(P)-binding Rossmann-like Domain"/>
    <property type="match status" value="1"/>
</dbReference>
<protein>
    <submittedName>
        <fullName evidence="2">Putative SnoaL-like aldol condensation-catalyzing enzyme</fullName>
    </submittedName>
</protein>
<feature type="domain" description="SnoaL-like" evidence="1">
    <location>
        <begin position="217"/>
        <end position="314"/>
    </location>
</feature>
<keyword evidence="3" id="KW-1185">Reference proteome</keyword>
<evidence type="ECO:0000259" key="1">
    <source>
        <dbReference type="Pfam" id="PF12680"/>
    </source>
</evidence>
<dbReference type="Pfam" id="PF13602">
    <property type="entry name" value="ADH_zinc_N_2"/>
    <property type="match status" value="1"/>
</dbReference>
<sequence>MAAIAERGIRYESLLVEADHAGMQAIADLAECGALRAHIEATFPLAEAAKAHALGETGRTTGKIVLSVREETGKAQLALRLMQDLFQRGDTAIVDRLVRPDYIQHNPLAPDGPDALKYFVATTRQQFPDVTYDPQRAISDGDVVLLHSRNVLVPGTPGTAVFDIFRYQDGRIAEHWDILQNVPATTANGNDMFSTLSRPQTQAPGQRWFTAYNKKLVTAFVDQLLVRKDLVAIDTYVGTEYHEHSPNIPDGAAGLKAGLGAHFEQFPQLNVVPKRVIAEGDLVAVHSHYIDTPGQRGRAVIDLFRVRDTKIVEHWDASQDVPETSANDNTMF</sequence>
<dbReference type="InterPro" id="IPR032710">
    <property type="entry name" value="NTF2-like_dom_sf"/>
</dbReference>
<dbReference type="GO" id="GO:0030638">
    <property type="term" value="P:polyketide metabolic process"/>
    <property type="evidence" value="ECO:0007669"/>
    <property type="project" value="InterPro"/>
</dbReference>
<organism evidence="2 3">
    <name type="scientific">Kribbella caucasensis</name>
    <dbReference type="NCBI Taxonomy" id="2512215"/>
    <lineage>
        <taxon>Bacteria</taxon>
        <taxon>Bacillati</taxon>
        <taxon>Actinomycetota</taxon>
        <taxon>Actinomycetes</taxon>
        <taxon>Propionibacteriales</taxon>
        <taxon>Kribbellaceae</taxon>
        <taxon>Kribbella</taxon>
    </lineage>
</organism>
<dbReference type="SUPFAM" id="SSF54427">
    <property type="entry name" value="NTF2-like"/>
    <property type="match status" value="2"/>
</dbReference>
<dbReference type="Pfam" id="PF07366">
    <property type="entry name" value="SnoaL"/>
    <property type="match status" value="1"/>
</dbReference>
<dbReference type="AlphaFoldDB" id="A0A4R6KC17"/>
<dbReference type="Gene3D" id="3.90.180.10">
    <property type="entry name" value="Medium-chain alcohol dehydrogenases, catalytic domain"/>
    <property type="match status" value="1"/>
</dbReference>
<comment type="caution">
    <text evidence="2">The sequence shown here is derived from an EMBL/GenBank/DDBJ whole genome shotgun (WGS) entry which is preliminary data.</text>
</comment>
<name>A0A4R6KC17_9ACTN</name>
<dbReference type="Gene3D" id="3.10.450.50">
    <property type="match status" value="2"/>
</dbReference>
<dbReference type="Proteomes" id="UP000295388">
    <property type="component" value="Unassembled WGS sequence"/>
</dbReference>
<evidence type="ECO:0000313" key="2">
    <source>
        <dbReference type="EMBL" id="TDO46803.1"/>
    </source>
</evidence>
<accession>A0A4R6KC17</accession>
<evidence type="ECO:0000313" key="3">
    <source>
        <dbReference type="Proteomes" id="UP000295388"/>
    </source>
</evidence>
<dbReference type="EMBL" id="SNWQ01000010">
    <property type="protein sequence ID" value="TDO46803.1"/>
    <property type="molecule type" value="Genomic_DNA"/>
</dbReference>
<dbReference type="PANTHER" id="PTHR38436">
    <property type="entry name" value="POLYKETIDE CYCLASE SNOAL-LIKE DOMAIN"/>
    <property type="match status" value="1"/>
</dbReference>